<dbReference type="InterPro" id="IPR000424">
    <property type="entry name" value="Primosome_PriB/ssb"/>
</dbReference>
<evidence type="ECO:0000256" key="1">
    <source>
        <dbReference type="ARBA" id="ARBA00023125"/>
    </source>
</evidence>
<dbReference type="EMBL" id="VIIS01000127">
    <property type="protein sequence ID" value="KAF0312922.1"/>
    <property type="molecule type" value="Genomic_DNA"/>
</dbReference>
<accession>A0A6A4XEU4</accession>
<sequence length="178" mass="19809">MPNIDVCLAETDLAYFVIDKFCTFQNIIQRTARKGPQLAQQARTCYQGAYGEKCLNSVTLLGRAGSVAQKRGTPDSPVVIFSLATNSYHKNAEGDVTQHVQWHRISVFRPSLRETVFSNLAKGQRVLVRGSISYYTVQDNYNNTSTATSIIADDVIFLSRTREGSYQASDETADDDLK</sequence>
<dbReference type="Pfam" id="PF00436">
    <property type="entry name" value="SSB"/>
    <property type="match status" value="1"/>
</dbReference>
<dbReference type="Gene3D" id="2.40.50.140">
    <property type="entry name" value="Nucleic acid-binding proteins"/>
    <property type="match status" value="1"/>
</dbReference>
<dbReference type="InterPro" id="IPR012340">
    <property type="entry name" value="NA-bd_OB-fold"/>
</dbReference>
<dbReference type="PANTHER" id="PTHR10302">
    <property type="entry name" value="SINGLE-STRANDED DNA-BINDING PROTEIN"/>
    <property type="match status" value="1"/>
</dbReference>
<dbReference type="PANTHER" id="PTHR10302:SF0">
    <property type="entry name" value="SINGLE-STRANDED DNA-BINDING PROTEIN, MITOCHONDRIAL"/>
    <property type="match status" value="1"/>
</dbReference>
<comment type="caution">
    <text evidence="3">The sequence shown here is derived from an EMBL/GenBank/DDBJ whole genome shotgun (WGS) entry which is preliminary data.</text>
</comment>
<reference evidence="3 4" key="1">
    <citation type="submission" date="2019-07" db="EMBL/GenBank/DDBJ databases">
        <title>Draft genome assembly of a fouling barnacle, Amphibalanus amphitrite (Darwin, 1854): The first reference genome for Thecostraca.</title>
        <authorList>
            <person name="Kim W."/>
        </authorList>
    </citation>
    <scope>NUCLEOTIDE SEQUENCE [LARGE SCALE GENOMIC DNA]</scope>
    <source>
        <strain evidence="3">SNU_AA5</strain>
        <tissue evidence="3">Soma without cirri and trophi</tissue>
    </source>
</reference>
<dbReference type="GO" id="GO:0042645">
    <property type="term" value="C:mitochondrial nucleoid"/>
    <property type="evidence" value="ECO:0007669"/>
    <property type="project" value="TreeGrafter"/>
</dbReference>
<dbReference type="Proteomes" id="UP000440578">
    <property type="component" value="Unassembled WGS sequence"/>
</dbReference>
<dbReference type="GO" id="GO:0006264">
    <property type="term" value="P:mitochondrial DNA replication"/>
    <property type="evidence" value="ECO:0007669"/>
    <property type="project" value="TreeGrafter"/>
</dbReference>
<evidence type="ECO:0000313" key="4">
    <source>
        <dbReference type="Proteomes" id="UP000440578"/>
    </source>
</evidence>
<keyword evidence="4" id="KW-1185">Reference proteome</keyword>
<dbReference type="GO" id="GO:0003697">
    <property type="term" value="F:single-stranded DNA binding"/>
    <property type="evidence" value="ECO:0007669"/>
    <property type="project" value="InterPro"/>
</dbReference>
<dbReference type="CDD" id="cd04496">
    <property type="entry name" value="SSB_OBF"/>
    <property type="match status" value="1"/>
</dbReference>
<protein>
    <submittedName>
        <fullName evidence="3">Single-stranded DNA-binding protein, mitochondrial</fullName>
    </submittedName>
</protein>
<gene>
    <name evidence="3" type="primary">mtSSB_1</name>
    <name evidence="3" type="ORF">FJT64_016440</name>
</gene>
<dbReference type="AlphaFoldDB" id="A0A6A4XEU4"/>
<evidence type="ECO:0000313" key="3">
    <source>
        <dbReference type="EMBL" id="KAF0312922.1"/>
    </source>
</evidence>
<dbReference type="NCBIfam" id="TIGR00621">
    <property type="entry name" value="ssb"/>
    <property type="match status" value="1"/>
</dbReference>
<dbReference type="PROSITE" id="PS50935">
    <property type="entry name" value="SSB"/>
    <property type="match status" value="1"/>
</dbReference>
<organism evidence="3 4">
    <name type="scientific">Amphibalanus amphitrite</name>
    <name type="common">Striped barnacle</name>
    <name type="synonym">Balanus amphitrite</name>
    <dbReference type="NCBI Taxonomy" id="1232801"/>
    <lineage>
        <taxon>Eukaryota</taxon>
        <taxon>Metazoa</taxon>
        <taxon>Ecdysozoa</taxon>
        <taxon>Arthropoda</taxon>
        <taxon>Crustacea</taxon>
        <taxon>Multicrustacea</taxon>
        <taxon>Cirripedia</taxon>
        <taxon>Thoracica</taxon>
        <taxon>Thoracicalcarea</taxon>
        <taxon>Balanomorpha</taxon>
        <taxon>Balanoidea</taxon>
        <taxon>Balanidae</taxon>
        <taxon>Amphibalaninae</taxon>
        <taxon>Amphibalanus</taxon>
    </lineage>
</organism>
<evidence type="ECO:0000256" key="2">
    <source>
        <dbReference type="PROSITE-ProRule" id="PRU00252"/>
    </source>
</evidence>
<dbReference type="OrthoDB" id="1078367at2759"/>
<dbReference type="InterPro" id="IPR011344">
    <property type="entry name" value="ssDNA-bd"/>
</dbReference>
<name>A0A6A4XEU4_AMPAM</name>
<keyword evidence="1 2" id="KW-0238">DNA-binding</keyword>
<proteinExistence type="predicted"/>
<dbReference type="SUPFAM" id="SSF50249">
    <property type="entry name" value="Nucleic acid-binding proteins"/>
    <property type="match status" value="1"/>
</dbReference>